<proteinExistence type="predicted"/>
<accession>A0A9P6GQN4</accession>
<name>A0A9P6GQN4_9PLEO</name>
<feature type="region of interest" description="Disordered" evidence="1">
    <location>
        <begin position="53"/>
        <end position="74"/>
    </location>
</feature>
<evidence type="ECO:0000256" key="1">
    <source>
        <dbReference type="SAM" id="MobiDB-lite"/>
    </source>
</evidence>
<comment type="caution">
    <text evidence="2">The sequence shown here is derived from an EMBL/GenBank/DDBJ whole genome shotgun (WGS) entry which is preliminary data.</text>
</comment>
<evidence type="ECO:0000313" key="2">
    <source>
        <dbReference type="EMBL" id="KAF9739773.1"/>
    </source>
</evidence>
<dbReference type="Proteomes" id="UP000756921">
    <property type="component" value="Unassembled WGS sequence"/>
</dbReference>
<sequence length="245" mass="26671">MAPALNHRTFPLQVPAPQTLSSRDLSRGVRVKFRGQRVRPLARGVVVHVLQGKERDETEGESGKKGAQRKQKKGSWEEREVVMFAIGGCSCHWYQGGIRAYETAVGWVLGVSDGQGGVSKHEVQGGEGADGRRQTACGRTDVKRVGGRPCASPALGRRHWRPGCDERHFLLQTFDHAPGKGRAMFVPAGFSIAVNRGRLHSQRIAGPTVSTHRQYRCLSTAAPTVSTHIASPARVSYRAMDPGCT</sequence>
<reference evidence="2" key="1">
    <citation type="journal article" date="2020" name="Mol. Plant Microbe Interact.">
        <title>Genome Sequence of the Biocontrol Agent Coniothyrium minitans strain Conio (IMI 134523).</title>
        <authorList>
            <person name="Patel D."/>
            <person name="Shittu T.A."/>
            <person name="Baroncelli R."/>
            <person name="Muthumeenakshi S."/>
            <person name="Osborne T.H."/>
            <person name="Janganan T.K."/>
            <person name="Sreenivasaprasad S."/>
        </authorList>
    </citation>
    <scope>NUCLEOTIDE SEQUENCE</scope>
    <source>
        <strain evidence="2">Conio</strain>
    </source>
</reference>
<evidence type="ECO:0000313" key="3">
    <source>
        <dbReference type="Proteomes" id="UP000756921"/>
    </source>
</evidence>
<protein>
    <submittedName>
        <fullName evidence="2">Uncharacterized protein</fullName>
    </submittedName>
</protein>
<dbReference type="AlphaFoldDB" id="A0A9P6GQN4"/>
<feature type="compositionally biased region" description="Basic and acidic residues" evidence="1">
    <location>
        <begin position="53"/>
        <end position="64"/>
    </location>
</feature>
<dbReference type="EMBL" id="WJXW01000002">
    <property type="protein sequence ID" value="KAF9739773.1"/>
    <property type="molecule type" value="Genomic_DNA"/>
</dbReference>
<organism evidence="2 3">
    <name type="scientific">Paraphaeosphaeria minitans</name>
    <dbReference type="NCBI Taxonomy" id="565426"/>
    <lineage>
        <taxon>Eukaryota</taxon>
        <taxon>Fungi</taxon>
        <taxon>Dikarya</taxon>
        <taxon>Ascomycota</taxon>
        <taxon>Pezizomycotina</taxon>
        <taxon>Dothideomycetes</taxon>
        <taxon>Pleosporomycetidae</taxon>
        <taxon>Pleosporales</taxon>
        <taxon>Massarineae</taxon>
        <taxon>Didymosphaeriaceae</taxon>
        <taxon>Paraphaeosphaeria</taxon>
    </lineage>
</organism>
<gene>
    <name evidence="2" type="ORF">PMIN01_02407</name>
</gene>
<keyword evidence="3" id="KW-1185">Reference proteome</keyword>